<organism evidence="1">
    <name type="scientific">marine sediment metagenome</name>
    <dbReference type="NCBI Taxonomy" id="412755"/>
    <lineage>
        <taxon>unclassified sequences</taxon>
        <taxon>metagenomes</taxon>
        <taxon>ecological metagenomes</taxon>
    </lineage>
</organism>
<reference evidence="1" key="1">
    <citation type="journal article" date="2014" name="Front. Microbiol.">
        <title>High frequency of phylogenetically diverse reductive dehalogenase-homologous genes in deep subseafloor sedimentary metagenomes.</title>
        <authorList>
            <person name="Kawai M."/>
            <person name="Futagami T."/>
            <person name="Toyoda A."/>
            <person name="Takaki Y."/>
            <person name="Nishi S."/>
            <person name="Hori S."/>
            <person name="Arai W."/>
            <person name="Tsubouchi T."/>
            <person name="Morono Y."/>
            <person name="Uchiyama I."/>
            <person name="Ito T."/>
            <person name="Fujiyama A."/>
            <person name="Inagaki F."/>
            <person name="Takami H."/>
        </authorList>
    </citation>
    <scope>NUCLEOTIDE SEQUENCE</scope>
    <source>
        <strain evidence="1">Expedition CK06-06</strain>
    </source>
</reference>
<dbReference type="AlphaFoldDB" id="X1CAD2"/>
<proteinExistence type="predicted"/>
<protein>
    <submittedName>
        <fullName evidence="1">Uncharacterized protein</fullName>
    </submittedName>
</protein>
<accession>X1CAD2</accession>
<name>X1CAD2_9ZZZZ</name>
<gene>
    <name evidence="1" type="ORF">S01H4_38095</name>
</gene>
<sequence>MESLEMTATLATPHLSGPLQTLMMHSFVPQVVQAAREIQLVAARREELVVR</sequence>
<comment type="caution">
    <text evidence="1">The sequence shown here is derived from an EMBL/GenBank/DDBJ whole genome shotgun (WGS) entry which is preliminary data.</text>
</comment>
<evidence type="ECO:0000313" key="1">
    <source>
        <dbReference type="EMBL" id="GAH04417.1"/>
    </source>
</evidence>
<dbReference type="EMBL" id="BART01020512">
    <property type="protein sequence ID" value="GAH04417.1"/>
    <property type="molecule type" value="Genomic_DNA"/>
</dbReference>